<dbReference type="InterPro" id="IPR000743">
    <property type="entry name" value="Glyco_hydro_28"/>
</dbReference>
<comment type="similarity">
    <text evidence="1 7">Belongs to the glycosyl hydrolase 28 family.</text>
</comment>
<gene>
    <name evidence="9" type="ORF">ANE_LOCUS20598</name>
</gene>
<evidence type="ECO:0000313" key="9">
    <source>
        <dbReference type="EMBL" id="VVB10154.1"/>
    </source>
</evidence>
<feature type="active site" evidence="6">
    <location>
        <position position="238"/>
    </location>
</feature>
<keyword evidence="8" id="KW-0732">Signal</keyword>
<keyword evidence="3" id="KW-1015">Disulfide bond</keyword>
<evidence type="ECO:0000256" key="2">
    <source>
        <dbReference type="ARBA" id="ARBA00022801"/>
    </source>
</evidence>
<keyword evidence="5 7" id="KW-0326">Glycosidase</keyword>
<evidence type="ECO:0000256" key="8">
    <source>
        <dbReference type="SAM" id="SignalP"/>
    </source>
</evidence>
<name>A0A565C977_9BRAS</name>
<dbReference type="GO" id="GO:0004650">
    <property type="term" value="F:polygalacturonase activity"/>
    <property type="evidence" value="ECO:0007669"/>
    <property type="project" value="InterPro"/>
</dbReference>
<dbReference type="GO" id="GO:0005975">
    <property type="term" value="P:carbohydrate metabolic process"/>
    <property type="evidence" value="ECO:0007669"/>
    <property type="project" value="InterPro"/>
</dbReference>
<dbReference type="InterPro" id="IPR004320">
    <property type="entry name" value="BPS1_pln"/>
</dbReference>
<dbReference type="AlphaFoldDB" id="A0A565C977"/>
<evidence type="ECO:0000256" key="5">
    <source>
        <dbReference type="ARBA" id="ARBA00023295"/>
    </source>
</evidence>
<protein>
    <submittedName>
        <fullName evidence="9">Uncharacterized protein</fullName>
    </submittedName>
</protein>
<dbReference type="SUPFAM" id="SSF51126">
    <property type="entry name" value="Pectin lyase-like"/>
    <property type="match status" value="1"/>
</dbReference>
<evidence type="ECO:0000313" key="10">
    <source>
        <dbReference type="Proteomes" id="UP000489600"/>
    </source>
</evidence>
<proteinExistence type="inferred from homology"/>
<dbReference type="GO" id="GO:0048364">
    <property type="term" value="P:root development"/>
    <property type="evidence" value="ECO:0007669"/>
    <property type="project" value="InterPro"/>
</dbReference>
<dbReference type="Proteomes" id="UP000489600">
    <property type="component" value="Unassembled WGS sequence"/>
</dbReference>
<feature type="chain" id="PRO_5022143257" evidence="8">
    <location>
        <begin position="21"/>
        <end position="526"/>
    </location>
</feature>
<accession>A0A565C977</accession>
<comment type="caution">
    <text evidence="9">The sequence shown here is derived from an EMBL/GenBank/DDBJ whole genome shotgun (WGS) entry which is preliminary data.</text>
</comment>
<keyword evidence="4" id="KW-0325">Glycoprotein</keyword>
<dbReference type="Pfam" id="PF00295">
    <property type="entry name" value="Glyco_hydro_28"/>
    <property type="match status" value="1"/>
</dbReference>
<keyword evidence="10" id="KW-1185">Reference proteome</keyword>
<organism evidence="9 10">
    <name type="scientific">Arabis nemorensis</name>
    <dbReference type="NCBI Taxonomy" id="586526"/>
    <lineage>
        <taxon>Eukaryota</taxon>
        <taxon>Viridiplantae</taxon>
        <taxon>Streptophyta</taxon>
        <taxon>Embryophyta</taxon>
        <taxon>Tracheophyta</taxon>
        <taxon>Spermatophyta</taxon>
        <taxon>Magnoliopsida</taxon>
        <taxon>eudicotyledons</taxon>
        <taxon>Gunneridae</taxon>
        <taxon>Pentapetalae</taxon>
        <taxon>rosids</taxon>
        <taxon>malvids</taxon>
        <taxon>Brassicales</taxon>
        <taxon>Brassicaceae</taxon>
        <taxon>Arabideae</taxon>
        <taxon>Arabis</taxon>
    </lineage>
</organism>
<feature type="signal peptide" evidence="8">
    <location>
        <begin position="1"/>
        <end position="20"/>
    </location>
</feature>
<dbReference type="EMBL" id="CABITT030000007">
    <property type="protein sequence ID" value="VVB10154.1"/>
    <property type="molecule type" value="Genomic_DNA"/>
</dbReference>
<sequence length="526" mass="57019">MDVLRISILLNFLYFALVNGQNYNVLNFSAKGDGHTDDSTAFAKSWNATCNGEGDMKTLYIPAGKTFLTQSILFQGPCKSSSIKVQLDGVIVAPSNKGAWLSYKFLGWINFSNVLGLTIVGSGTINGRGSSFWEQNSKISQRPTALHILGCDNLRISGITSIDSPKNHISIKSCKNVTISNINLLAPEQSPNTDGIDISASTSINIFNSTIKTGDDCIAINTGTVNINITRINCGPGHGISVGSLGAQGVDAVVSNVQVTHCTFNQTKNGARIKTWPGGEGYAKNISFENITLINAQNPIIIDQHYINKGRPYAIEESAVAISDINFVGFRGTTSSKDAIILRCSEITHCKDVVMDGIDITMVNGGKPTVDCQYVDGKSNDVNLMHSIFLIGQTTHQPVRSVSLPSRIHPFSVKLRAALNRFSIWQRSSSSISVSVSFGSETLLVGLMNLNELYGCMHKLLESPYVKHTLPHHKKGELLEDSLDGSVLFLDVCEAAREAIVSLREHVTNLKSTLLRRKSGVRREGG</sequence>
<dbReference type="PANTHER" id="PTHR31736:SF19">
    <property type="entry name" value="PECTIN LYASE SUPERFAMILY PROTEIN-RELATED"/>
    <property type="match status" value="1"/>
</dbReference>
<evidence type="ECO:0000256" key="1">
    <source>
        <dbReference type="ARBA" id="ARBA00008834"/>
    </source>
</evidence>
<dbReference type="SMART" id="SM00710">
    <property type="entry name" value="PbH1"/>
    <property type="match status" value="4"/>
</dbReference>
<dbReference type="InterPro" id="IPR006626">
    <property type="entry name" value="PbH1"/>
</dbReference>
<dbReference type="PROSITE" id="PS00502">
    <property type="entry name" value="POLYGALACTURONASE"/>
    <property type="match status" value="1"/>
</dbReference>
<dbReference type="Pfam" id="PF03087">
    <property type="entry name" value="BPS1"/>
    <property type="match status" value="1"/>
</dbReference>
<dbReference type="Gene3D" id="2.160.20.10">
    <property type="entry name" value="Single-stranded right-handed beta-helix, Pectin lyase-like"/>
    <property type="match status" value="1"/>
</dbReference>
<dbReference type="GO" id="GO:0048367">
    <property type="term" value="P:shoot system development"/>
    <property type="evidence" value="ECO:0007669"/>
    <property type="project" value="InterPro"/>
</dbReference>
<dbReference type="GO" id="GO:0046576">
    <property type="term" value="F:rhamnogalacturonan alpha-L-rhamnopyranosyl-(1-&gt;4)-alpha-D-galactopyranosyluronide lyase activity"/>
    <property type="evidence" value="ECO:0007669"/>
    <property type="project" value="UniProtKB-ARBA"/>
</dbReference>
<reference evidence="9" key="1">
    <citation type="submission" date="2019-07" db="EMBL/GenBank/DDBJ databases">
        <authorList>
            <person name="Dittberner H."/>
        </authorList>
    </citation>
    <scope>NUCLEOTIDE SEQUENCE [LARGE SCALE GENOMIC DNA]</scope>
</reference>
<dbReference type="PANTHER" id="PTHR31736">
    <property type="match status" value="1"/>
</dbReference>
<evidence type="ECO:0000256" key="4">
    <source>
        <dbReference type="ARBA" id="ARBA00023180"/>
    </source>
</evidence>
<evidence type="ECO:0000256" key="6">
    <source>
        <dbReference type="PROSITE-ProRule" id="PRU10052"/>
    </source>
</evidence>
<dbReference type="InterPro" id="IPR011050">
    <property type="entry name" value="Pectin_lyase_fold/virulence"/>
</dbReference>
<evidence type="ECO:0000256" key="7">
    <source>
        <dbReference type="RuleBase" id="RU361169"/>
    </source>
</evidence>
<keyword evidence="2 7" id="KW-0378">Hydrolase</keyword>
<dbReference type="InterPro" id="IPR012334">
    <property type="entry name" value="Pectin_lyas_fold"/>
</dbReference>
<dbReference type="OrthoDB" id="187139at2759"/>
<evidence type="ECO:0000256" key="3">
    <source>
        <dbReference type="ARBA" id="ARBA00023157"/>
    </source>
</evidence>